<feature type="compositionally biased region" description="Basic and acidic residues" evidence="2">
    <location>
        <begin position="72"/>
        <end position="91"/>
    </location>
</feature>
<feature type="region of interest" description="Disordered" evidence="2">
    <location>
        <begin position="35"/>
        <end position="56"/>
    </location>
</feature>
<dbReference type="PANTHER" id="PTHR13225">
    <property type="entry name" value="MISEXPRESSION SUPPRESSOR OF RAS 6"/>
    <property type="match status" value="1"/>
</dbReference>
<proteinExistence type="inferred from homology"/>
<dbReference type="WBParaSite" id="SSLN_0000105801-mRNA-1">
    <property type="protein sequence ID" value="SSLN_0000105801-mRNA-1"/>
    <property type="gene ID" value="SSLN_0000105801"/>
</dbReference>
<feature type="region of interest" description="Disordered" evidence="2">
    <location>
        <begin position="72"/>
        <end position="100"/>
    </location>
</feature>
<reference evidence="3" key="1">
    <citation type="submission" date="2016-06" db="UniProtKB">
        <authorList>
            <consortium name="WormBaseParasite"/>
        </authorList>
    </citation>
    <scope>IDENTIFICATION</scope>
</reference>
<dbReference type="PANTHER" id="PTHR13225:SF3">
    <property type="entry name" value="UPF0489 PROTEIN C5ORF22"/>
    <property type="match status" value="1"/>
</dbReference>
<feature type="region of interest" description="Disordered" evidence="2">
    <location>
        <begin position="225"/>
        <end position="258"/>
    </location>
</feature>
<dbReference type="InterPro" id="IPR024131">
    <property type="entry name" value="UPF0489"/>
</dbReference>
<organism evidence="3">
    <name type="scientific">Schistocephalus solidus</name>
    <name type="common">Tapeworm</name>
    <dbReference type="NCBI Taxonomy" id="70667"/>
    <lineage>
        <taxon>Eukaryota</taxon>
        <taxon>Metazoa</taxon>
        <taxon>Spiralia</taxon>
        <taxon>Lophotrochozoa</taxon>
        <taxon>Platyhelminthes</taxon>
        <taxon>Cestoda</taxon>
        <taxon>Eucestoda</taxon>
        <taxon>Diphyllobothriidea</taxon>
        <taxon>Diphyllobothriidae</taxon>
        <taxon>Schistocephalus</taxon>
    </lineage>
</organism>
<evidence type="ECO:0000313" key="3">
    <source>
        <dbReference type="WBParaSite" id="SSLN_0000105801-mRNA-1"/>
    </source>
</evidence>
<comment type="similarity">
    <text evidence="1">Belongs to the UPF0489 family.</text>
</comment>
<protein>
    <submittedName>
        <fullName evidence="3">Phosducin domain-containing protein</fullName>
    </submittedName>
</protein>
<evidence type="ECO:0000256" key="2">
    <source>
        <dbReference type="SAM" id="MobiDB-lite"/>
    </source>
</evidence>
<evidence type="ECO:0000256" key="1">
    <source>
        <dbReference type="ARBA" id="ARBA00007099"/>
    </source>
</evidence>
<sequence length="258" mass="28575">LKESIRVSELPVEVLMEGSGDHEFGDQTCPTASCSPRLPTTKRRSLSPGGPFHMKTRLTSKQFDDEAMPFMEEREKSVSAKEDLSAEEHVGDTAGDSVQDNVSVQSASEKDDQALMLYLHDLWSSLADRDRSSLPHHVSSSEEQHELRECMESLLNRLHNPCLITIARSVTDGYTPQEQIGNIQLRFFQSLDRVYGRHLLSVLLDYDGAEADAIALRSLGFTVSARGEGKDGNSPTMSMEDRCPTTSYRAEPGGKEIA</sequence>
<accession>A0A183S9X0</accession>
<dbReference type="AlphaFoldDB" id="A0A183S9X0"/>
<name>A0A183S9X0_SCHSO</name>